<dbReference type="RefSeq" id="WP_052589653.1">
    <property type="nucleotide sequence ID" value="NZ_CP011112.1"/>
</dbReference>
<evidence type="ECO:0000313" key="4">
    <source>
        <dbReference type="EMBL" id="AKU15043.1"/>
    </source>
</evidence>
<feature type="compositionally biased region" description="Low complexity" evidence="1">
    <location>
        <begin position="52"/>
        <end position="81"/>
    </location>
</feature>
<evidence type="ECO:0000256" key="1">
    <source>
        <dbReference type="SAM" id="MobiDB-lite"/>
    </source>
</evidence>
<gene>
    <name evidence="4" type="ORF">VV02_02855</name>
</gene>
<dbReference type="EMBL" id="CP011112">
    <property type="protein sequence ID" value="AKU15043.1"/>
    <property type="molecule type" value="Genomic_DNA"/>
</dbReference>
<evidence type="ECO:0000256" key="2">
    <source>
        <dbReference type="SAM" id="Phobius"/>
    </source>
</evidence>
<feature type="transmembrane region" description="Helical" evidence="2">
    <location>
        <begin position="12"/>
        <end position="34"/>
    </location>
</feature>
<sequence length="261" mass="26367">MDTDDWRTSLGPTWWGAAGLFVVLILGLGVWLLFGGSDEAAGRQAMATVTVTPPSGSAPSAGASSPSAGTPSANSAAAGTSWPDADPGCHGGTPNGAIPKRPPVPTTWVQVSTVEVPVTPAGPKTVSGDLRKCYQHSPTGALLAAINVFAASSTSSDYTRVIKSQWTPGSGRNALITELDGGGKDTPNPGPAALKGFSVARSCSPAKCLVSVATGTPTALGAIVMPMVWHQGDWYVDGTAPMPSSGPIDTLTAEFTPWGPA</sequence>
<dbReference type="KEGG" id="lmoi:VV02_02855"/>
<feature type="domain" description="DUF8175" evidence="3">
    <location>
        <begin position="74"/>
        <end position="252"/>
    </location>
</feature>
<keyword evidence="5" id="KW-1185">Reference proteome</keyword>
<proteinExistence type="predicted"/>
<dbReference type="OrthoDB" id="4428031at2"/>
<dbReference type="Proteomes" id="UP000066480">
    <property type="component" value="Chromosome"/>
</dbReference>
<evidence type="ECO:0000313" key="5">
    <source>
        <dbReference type="Proteomes" id="UP000066480"/>
    </source>
</evidence>
<dbReference type="InterPro" id="IPR058488">
    <property type="entry name" value="DUF8175"/>
</dbReference>
<keyword evidence="2" id="KW-0812">Transmembrane</keyword>
<dbReference type="STRING" id="571913.VV02_02855"/>
<reference evidence="4 5" key="1">
    <citation type="submission" date="2015-03" db="EMBL/GenBank/DDBJ databases">
        <title>Luteipulveratus halotolerans sp. nov., a novel actinobacterium (Dermacoccaceae) from Sarawak, Malaysia.</title>
        <authorList>
            <person name="Juboi H."/>
            <person name="Basik A."/>
            <person name="Shamsul S.S."/>
            <person name="Arnold P."/>
            <person name="Schmitt E.K."/>
            <person name="Sanglier J.-J."/>
            <person name="Yeo T."/>
        </authorList>
    </citation>
    <scope>NUCLEOTIDE SEQUENCE [LARGE SCALE GENOMIC DNA]</scope>
    <source>
        <strain evidence="4 5">MN07-A0370</strain>
    </source>
</reference>
<feature type="region of interest" description="Disordered" evidence="1">
    <location>
        <begin position="52"/>
        <end position="105"/>
    </location>
</feature>
<protein>
    <recommendedName>
        <fullName evidence="3">DUF8175 domain-containing protein</fullName>
    </recommendedName>
</protein>
<evidence type="ECO:0000259" key="3">
    <source>
        <dbReference type="Pfam" id="PF26526"/>
    </source>
</evidence>
<dbReference type="Pfam" id="PF26526">
    <property type="entry name" value="DUF8175"/>
    <property type="match status" value="1"/>
</dbReference>
<keyword evidence="2" id="KW-1133">Transmembrane helix</keyword>
<keyword evidence="2" id="KW-0472">Membrane</keyword>
<organism evidence="4 5">
    <name type="scientific">Luteipulveratus mongoliensis</name>
    <dbReference type="NCBI Taxonomy" id="571913"/>
    <lineage>
        <taxon>Bacteria</taxon>
        <taxon>Bacillati</taxon>
        <taxon>Actinomycetota</taxon>
        <taxon>Actinomycetes</taxon>
        <taxon>Micrococcales</taxon>
        <taxon>Dermacoccaceae</taxon>
        <taxon>Luteipulveratus</taxon>
    </lineage>
</organism>
<accession>A0A0K1JEM0</accession>
<dbReference type="AlphaFoldDB" id="A0A0K1JEM0"/>
<name>A0A0K1JEM0_9MICO</name>